<organism evidence="1 2">
    <name type="scientific">Pedobacter cryoconitis</name>
    <dbReference type="NCBI Taxonomy" id="188932"/>
    <lineage>
        <taxon>Bacteria</taxon>
        <taxon>Pseudomonadati</taxon>
        <taxon>Bacteroidota</taxon>
        <taxon>Sphingobacteriia</taxon>
        <taxon>Sphingobacteriales</taxon>
        <taxon>Sphingobacteriaceae</taxon>
        <taxon>Pedobacter</taxon>
    </lineage>
</organism>
<comment type="caution">
    <text evidence="1">The sequence shown here is derived from an EMBL/GenBank/DDBJ whole genome shotgun (WGS) entry which is preliminary data.</text>
</comment>
<proteinExistence type="predicted"/>
<sequence length="228" mass="25872">MEKLSTYLQELKHNFEQHPFFNYIKTSDGPINQRLRFLPEMAHFVMSFSDLNKYVLPFVNPSTDLEIAVNMHALEDANHSMWYISDLDTMGFNENVSTTKNISYLWSDELAPSRILTYELVGIIKNKPAEARLAIIEAIEATGNAFFSILTTVTGTAASPVAAKLKYLGALHLSHETGHTIGSNDNLLDSINFTDSEYLAVRHDIDKTFAAFYKFIDQLYTHLIDQKL</sequence>
<protein>
    <submittedName>
        <fullName evidence="1">Uncharacterized protein</fullName>
    </submittedName>
</protein>
<reference evidence="1 2" key="1">
    <citation type="submission" date="2020-08" db="EMBL/GenBank/DDBJ databases">
        <title>Genomic Encyclopedia of Type Strains, Phase IV (KMG-V): Genome sequencing to study the core and pangenomes of soil and plant-associated prokaryotes.</title>
        <authorList>
            <person name="Whitman W."/>
        </authorList>
    </citation>
    <scope>NUCLEOTIDE SEQUENCE [LARGE SCALE GENOMIC DNA]</scope>
    <source>
        <strain evidence="1 2">M2T3</strain>
    </source>
</reference>
<dbReference type="Proteomes" id="UP000521017">
    <property type="component" value="Unassembled WGS sequence"/>
</dbReference>
<dbReference type="RefSeq" id="WP_184622440.1">
    <property type="nucleotide sequence ID" value="NZ_JACHCC010000001.1"/>
</dbReference>
<accession>A0A7X0MGT1</accession>
<dbReference type="InterPro" id="IPR016084">
    <property type="entry name" value="Haem_Oase-like_multi-hlx"/>
</dbReference>
<dbReference type="AlphaFoldDB" id="A0A7X0MGT1"/>
<gene>
    <name evidence="1" type="ORF">HDF25_000518</name>
</gene>
<dbReference type="EMBL" id="JACHCC010000001">
    <property type="protein sequence ID" value="MBB6498394.1"/>
    <property type="molecule type" value="Genomic_DNA"/>
</dbReference>
<evidence type="ECO:0000313" key="2">
    <source>
        <dbReference type="Proteomes" id="UP000521017"/>
    </source>
</evidence>
<dbReference type="Gene3D" id="1.20.910.10">
    <property type="entry name" value="Heme oxygenase-like"/>
    <property type="match status" value="1"/>
</dbReference>
<name>A0A7X0MGT1_9SPHI</name>
<evidence type="ECO:0000313" key="1">
    <source>
        <dbReference type="EMBL" id="MBB6498394.1"/>
    </source>
</evidence>